<gene>
    <name evidence="1" type="ORF">DCAF_LOCUS1722</name>
</gene>
<evidence type="ECO:0000313" key="1">
    <source>
        <dbReference type="EMBL" id="CAK7324085.1"/>
    </source>
</evidence>
<name>A0AAV1QUZ0_9ROSI</name>
<protein>
    <submittedName>
        <fullName evidence="1">Uncharacterized protein</fullName>
    </submittedName>
</protein>
<comment type="caution">
    <text evidence="1">The sequence shown here is derived from an EMBL/GenBank/DDBJ whole genome shotgun (WGS) entry which is preliminary data.</text>
</comment>
<accession>A0AAV1QUZ0</accession>
<proteinExistence type="predicted"/>
<evidence type="ECO:0000313" key="2">
    <source>
        <dbReference type="Proteomes" id="UP001314170"/>
    </source>
</evidence>
<organism evidence="1 2">
    <name type="scientific">Dovyalis caffra</name>
    <dbReference type="NCBI Taxonomy" id="77055"/>
    <lineage>
        <taxon>Eukaryota</taxon>
        <taxon>Viridiplantae</taxon>
        <taxon>Streptophyta</taxon>
        <taxon>Embryophyta</taxon>
        <taxon>Tracheophyta</taxon>
        <taxon>Spermatophyta</taxon>
        <taxon>Magnoliopsida</taxon>
        <taxon>eudicotyledons</taxon>
        <taxon>Gunneridae</taxon>
        <taxon>Pentapetalae</taxon>
        <taxon>rosids</taxon>
        <taxon>fabids</taxon>
        <taxon>Malpighiales</taxon>
        <taxon>Salicaceae</taxon>
        <taxon>Flacourtieae</taxon>
        <taxon>Dovyalis</taxon>
    </lineage>
</organism>
<dbReference type="Proteomes" id="UP001314170">
    <property type="component" value="Unassembled WGS sequence"/>
</dbReference>
<feature type="non-terminal residue" evidence="1">
    <location>
        <position position="1"/>
    </location>
</feature>
<keyword evidence="2" id="KW-1185">Reference proteome</keyword>
<reference evidence="1 2" key="1">
    <citation type="submission" date="2024-01" db="EMBL/GenBank/DDBJ databases">
        <authorList>
            <person name="Waweru B."/>
        </authorList>
    </citation>
    <scope>NUCLEOTIDE SEQUENCE [LARGE SCALE GENOMIC DNA]</scope>
</reference>
<sequence>VCSIVTAQGSFGGACRLVKKLDQIKKKSHQACGYARRSLQTGKLTVVLPEQDKRAIKSSQYDCRRDLYNNGGVVE</sequence>
<dbReference type="EMBL" id="CAWUPB010000246">
    <property type="protein sequence ID" value="CAK7324085.1"/>
    <property type="molecule type" value="Genomic_DNA"/>
</dbReference>
<dbReference type="AlphaFoldDB" id="A0AAV1QUZ0"/>